<comment type="caution">
    <text evidence="2">The sequence shown here is derived from an EMBL/GenBank/DDBJ whole genome shotgun (WGS) entry which is preliminary data.</text>
</comment>
<evidence type="ECO:0000313" key="2">
    <source>
        <dbReference type="EMBL" id="NIJ52786.1"/>
    </source>
</evidence>
<dbReference type="SMART" id="SM00953">
    <property type="entry name" value="RES"/>
    <property type="match status" value="1"/>
</dbReference>
<evidence type="ECO:0000259" key="1">
    <source>
        <dbReference type="SMART" id="SM00953"/>
    </source>
</evidence>
<accession>A0ABX0UIF6</accession>
<name>A0ABX0UIF6_9BACT</name>
<dbReference type="Proteomes" id="UP001179181">
    <property type="component" value="Unassembled WGS sequence"/>
</dbReference>
<proteinExistence type="predicted"/>
<feature type="domain" description="RES" evidence="1">
    <location>
        <begin position="24"/>
        <end position="151"/>
    </location>
</feature>
<sequence length="171" mass="19500">MKSWTGLHKDILLSMLVYRIVQHAFSKSLYASGMTGRWNSAGNKVLYAAESIPLAFLENMVRRQGVGFNNDFRIMLILLPENLAMETISTDELLPSWRSPYDFSACQPKGDKWYQERKSLALKVPSAVMPEAYNFVINTLHPDYKRVTLVGVTNLVPDSRIEEILKKYPKG</sequence>
<organism evidence="2 3">
    <name type="scientific">Dyadobacter arcticus</name>
    <dbReference type="NCBI Taxonomy" id="1078754"/>
    <lineage>
        <taxon>Bacteria</taxon>
        <taxon>Pseudomonadati</taxon>
        <taxon>Bacteroidota</taxon>
        <taxon>Cytophagia</taxon>
        <taxon>Cytophagales</taxon>
        <taxon>Spirosomataceae</taxon>
        <taxon>Dyadobacter</taxon>
    </lineage>
</organism>
<reference evidence="2 3" key="1">
    <citation type="submission" date="2020-03" db="EMBL/GenBank/DDBJ databases">
        <title>Genomic Encyclopedia of Type Strains, Phase IV (KMG-IV): sequencing the most valuable type-strain genomes for metagenomic binning, comparative biology and taxonomic classification.</title>
        <authorList>
            <person name="Goeker M."/>
        </authorList>
    </citation>
    <scope>NUCLEOTIDE SEQUENCE [LARGE SCALE GENOMIC DNA]</scope>
    <source>
        <strain evidence="2 3">DSM 102865</strain>
    </source>
</reference>
<evidence type="ECO:0000313" key="3">
    <source>
        <dbReference type="Proteomes" id="UP001179181"/>
    </source>
</evidence>
<gene>
    <name evidence="2" type="ORF">FHS68_001956</name>
</gene>
<dbReference type="Pfam" id="PF08808">
    <property type="entry name" value="RES"/>
    <property type="match status" value="1"/>
</dbReference>
<keyword evidence="3" id="KW-1185">Reference proteome</keyword>
<dbReference type="InterPro" id="IPR014914">
    <property type="entry name" value="RES_dom"/>
</dbReference>
<dbReference type="RefSeq" id="WP_208408270.1">
    <property type="nucleotide sequence ID" value="NZ_JAASQJ010000002.1"/>
</dbReference>
<dbReference type="EMBL" id="JAASQJ010000002">
    <property type="protein sequence ID" value="NIJ52786.1"/>
    <property type="molecule type" value="Genomic_DNA"/>
</dbReference>
<protein>
    <submittedName>
        <fullName evidence="2">RES domain-containing protein</fullName>
    </submittedName>
</protein>